<dbReference type="OMA" id="MKQVTEM"/>
<evidence type="ECO:0000313" key="8">
    <source>
        <dbReference type="Proteomes" id="UP000002279"/>
    </source>
</evidence>
<dbReference type="InterPro" id="IPR035915">
    <property type="entry name" value="Plakin_repeat_sf"/>
</dbReference>
<reference evidence="7" key="2">
    <citation type="submission" date="2025-08" db="UniProtKB">
        <authorList>
            <consortium name="Ensembl"/>
        </authorList>
    </citation>
    <scope>IDENTIFICATION</scope>
    <source>
        <strain evidence="7">Glennie</strain>
    </source>
</reference>
<keyword evidence="8" id="KW-1185">Reference proteome</keyword>
<dbReference type="FunFam" id="3.90.1290.10:FF:000001">
    <property type="entry name" value="Plectin a"/>
    <property type="match status" value="8"/>
</dbReference>
<dbReference type="PANTHER" id="PTHR23169">
    <property type="entry name" value="ENVOPLAKIN"/>
    <property type="match status" value="1"/>
</dbReference>
<dbReference type="GO" id="GO:0030054">
    <property type="term" value="C:cell junction"/>
    <property type="evidence" value="ECO:0000318"/>
    <property type="project" value="GO_Central"/>
</dbReference>
<dbReference type="Bgee" id="ENSOANG00000041942">
    <property type="expression patterns" value="Expressed in liver and 4 other cell types or tissues"/>
</dbReference>
<dbReference type="GO" id="GO:0005856">
    <property type="term" value="C:cytoskeleton"/>
    <property type="evidence" value="ECO:0007669"/>
    <property type="project" value="UniProtKB-SubCell"/>
</dbReference>
<comment type="similarity">
    <text evidence="2">Belongs to the plakin or cytolinker family.</text>
</comment>
<dbReference type="Gene3D" id="3.90.1290.10">
    <property type="entry name" value="Plakin repeat"/>
    <property type="match status" value="8"/>
</dbReference>
<evidence type="ECO:0000256" key="2">
    <source>
        <dbReference type="ARBA" id="ARBA00009109"/>
    </source>
</evidence>
<keyword evidence="3" id="KW-0597">Phosphoprotein</keyword>
<protein>
    <submittedName>
        <fullName evidence="7">Epiplakin 1</fullName>
    </submittedName>
</protein>
<dbReference type="InterPro" id="IPR001101">
    <property type="entry name" value="Plectin_repeat"/>
</dbReference>
<dbReference type="FunCoup" id="A0A6I8NZX7">
    <property type="interactions" value="704"/>
</dbReference>
<dbReference type="Pfam" id="PF00681">
    <property type="entry name" value="Plectin"/>
    <property type="match status" value="16"/>
</dbReference>
<proteinExistence type="inferred from homology"/>
<keyword evidence="6" id="KW-0175">Coiled coil</keyword>
<evidence type="ECO:0000313" key="7">
    <source>
        <dbReference type="Ensembl" id="ENSOANP00000045844.1"/>
    </source>
</evidence>
<reference evidence="7 8" key="1">
    <citation type="journal article" date="2008" name="Nature">
        <title>Genome analysis of the platypus reveals unique signatures of evolution.</title>
        <authorList>
            <person name="Warren W.C."/>
            <person name="Hillier L.W."/>
            <person name="Marshall Graves J.A."/>
            <person name="Birney E."/>
            <person name="Ponting C.P."/>
            <person name="Grutzner F."/>
            <person name="Belov K."/>
            <person name="Miller W."/>
            <person name="Clarke L."/>
            <person name="Chinwalla A.T."/>
            <person name="Yang S.P."/>
            <person name="Heger A."/>
            <person name="Locke D.P."/>
            <person name="Miethke P."/>
            <person name="Waters P.D."/>
            <person name="Veyrunes F."/>
            <person name="Fulton L."/>
            <person name="Fulton B."/>
            <person name="Graves T."/>
            <person name="Wallis J."/>
            <person name="Puente X.S."/>
            <person name="Lopez-Otin C."/>
            <person name="Ordonez G.R."/>
            <person name="Eichler E.E."/>
            <person name="Chen L."/>
            <person name="Cheng Z."/>
            <person name="Deakin J.E."/>
            <person name="Alsop A."/>
            <person name="Thompson K."/>
            <person name="Kirby P."/>
            <person name="Papenfuss A.T."/>
            <person name="Wakefield M.J."/>
            <person name="Olender T."/>
            <person name="Lancet D."/>
            <person name="Huttley G.A."/>
            <person name="Smit A.F."/>
            <person name="Pask A."/>
            <person name="Temple-Smith P."/>
            <person name="Batzer M.A."/>
            <person name="Walker J.A."/>
            <person name="Konkel M.K."/>
            <person name="Harris R.S."/>
            <person name="Whittington C.M."/>
            <person name="Wong E.S."/>
            <person name="Gemmell N.J."/>
            <person name="Buschiazzo E."/>
            <person name="Vargas Jentzsch I.M."/>
            <person name="Merkel A."/>
            <person name="Schmitz J."/>
            <person name="Zemann A."/>
            <person name="Churakov G."/>
            <person name="Kriegs J.O."/>
            <person name="Brosius J."/>
            <person name="Murchison E.P."/>
            <person name="Sachidanandam R."/>
            <person name="Smith C."/>
            <person name="Hannon G.J."/>
            <person name="Tsend-Ayush E."/>
            <person name="McMillan D."/>
            <person name="Attenborough R."/>
            <person name="Rens W."/>
            <person name="Ferguson-Smith M."/>
            <person name="Lefevre C.M."/>
            <person name="Sharp J.A."/>
            <person name="Nicholas K.R."/>
            <person name="Ray D.A."/>
            <person name="Kube M."/>
            <person name="Reinhardt R."/>
            <person name="Pringle T.H."/>
            <person name="Taylor J."/>
            <person name="Jones R.C."/>
            <person name="Nixon B."/>
            <person name="Dacheux J.L."/>
            <person name="Niwa H."/>
            <person name="Sekita Y."/>
            <person name="Huang X."/>
            <person name="Stark A."/>
            <person name="Kheradpour P."/>
            <person name="Kellis M."/>
            <person name="Flicek P."/>
            <person name="Chen Y."/>
            <person name="Webber C."/>
            <person name="Hardison R."/>
            <person name="Nelson J."/>
            <person name="Hallsworth-Pepin K."/>
            <person name="Delehaunty K."/>
            <person name="Markovic C."/>
            <person name="Minx P."/>
            <person name="Feng Y."/>
            <person name="Kremitzki C."/>
            <person name="Mitreva M."/>
            <person name="Glasscock J."/>
            <person name="Wylie T."/>
            <person name="Wohldmann P."/>
            <person name="Thiru P."/>
            <person name="Nhan M.N."/>
            <person name="Pohl C.S."/>
            <person name="Smith S.M."/>
            <person name="Hou S."/>
            <person name="Nefedov M."/>
            <person name="de Jong P.J."/>
            <person name="Renfree M.B."/>
            <person name="Mardis E.R."/>
            <person name="Wilson R.K."/>
        </authorList>
    </citation>
    <scope>NUCLEOTIDE SEQUENCE [LARGE SCALE GENOMIC DNA]</scope>
    <source>
        <strain evidence="7 8">Glennie</strain>
    </source>
</reference>
<dbReference type="InterPro" id="IPR043197">
    <property type="entry name" value="Plakin"/>
</dbReference>
<dbReference type="SUPFAM" id="SSF75399">
    <property type="entry name" value="Plakin repeat"/>
    <property type="match status" value="8"/>
</dbReference>
<dbReference type="Proteomes" id="UP000002279">
    <property type="component" value="Chromosome 4"/>
</dbReference>
<dbReference type="GO" id="GO:0042995">
    <property type="term" value="C:cell projection"/>
    <property type="evidence" value="ECO:0007669"/>
    <property type="project" value="UniProtKB-SubCell"/>
</dbReference>
<dbReference type="GeneTree" id="ENSGT00940000162855"/>
<dbReference type="SMART" id="SM00250">
    <property type="entry name" value="PLEC"/>
    <property type="match status" value="40"/>
</dbReference>
<dbReference type="GO" id="GO:1990254">
    <property type="term" value="F:keratin filament binding"/>
    <property type="evidence" value="ECO:0000318"/>
    <property type="project" value="GO_Central"/>
</dbReference>
<dbReference type="GO" id="GO:0005198">
    <property type="term" value="F:structural molecule activity"/>
    <property type="evidence" value="ECO:0000318"/>
    <property type="project" value="GO_Central"/>
</dbReference>
<evidence type="ECO:0000256" key="1">
    <source>
        <dbReference type="ARBA" id="ARBA00004282"/>
    </source>
</evidence>
<keyword evidence="5" id="KW-0965">Cell junction</keyword>
<gene>
    <name evidence="7" type="primary">LOC103168963</name>
</gene>
<keyword evidence="4" id="KW-0677">Repeat</keyword>
<dbReference type="Ensembl" id="ENSOANT00000063749.1">
    <property type="protein sequence ID" value="ENSOANP00000045844.1"/>
    <property type="gene ID" value="ENSOANG00000041942.1"/>
</dbReference>
<dbReference type="GO" id="GO:0005737">
    <property type="term" value="C:cytoplasm"/>
    <property type="evidence" value="ECO:0000318"/>
    <property type="project" value="GO_Central"/>
</dbReference>
<dbReference type="GO" id="GO:0045110">
    <property type="term" value="P:intermediate filament bundle assembly"/>
    <property type="evidence" value="ECO:0000318"/>
    <property type="project" value="GO_Central"/>
</dbReference>
<evidence type="ECO:0000256" key="4">
    <source>
        <dbReference type="ARBA" id="ARBA00022737"/>
    </source>
</evidence>
<name>A0A6I8NZX7_ORNAN</name>
<organism evidence="7 8">
    <name type="scientific">Ornithorhynchus anatinus</name>
    <name type="common">Duckbill platypus</name>
    <dbReference type="NCBI Taxonomy" id="9258"/>
    <lineage>
        <taxon>Eukaryota</taxon>
        <taxon>Metazoa</taxon>
        <taxon>Chordata</taxon>
        <taxon>Craniata</taxon>
        <taxon>Vertebrata</taxon>
        <taxon>Euteleostomi</taxon>
        <taxon>Mammalia</taxon>
        <taxon>Monotremata</taxon>
        <taxon>Ornithorhynchidae</taxon>
        <taxon>Ornithorhynchus</taxon>
    </lineage>
</organism>
<reference evidence="7" key="3">
    <citation type="submission" date="2025-09" db="UniProtKB">
        <authorList>
            <consortium name="Ensembl"/>
        </authorList>
    </citation>
    <scope>IDENTIFICATION</scope>
    <source>
        <strain evidence="7">Glennie</strain>
    </source>
</reference>
<dbReference type="PANTHER" id="PTHR23169:SF21">
    <property type="entry name" value="EPIPLAKIN"/>
    <property type="match status" value="1"/>
</dbReference>
<dbReference type="GO" id="GO:0042060">
    <property type="term" value="P:wound healing"/>
    <property type="evidence" value="ECO:0000318"/>
    <property type="project" value="GO_Central"/>
</dbReference>
<dbReference type="GO" id="GO:0016020">
    <property type="term" value="C:membrane"/>
    <property type="evidence" value="ECO:0000318"/>
    <property type="project" value="GO_Central"/>
</dbReference>
<evidence type="ECO:0000256" key="3">
    <source>
        <dbReference type="ARBA" id="ARBA00022553"/>
    </source>
</evidence>
<sequence length="3830" mass="418308">EGQQRVRGGVVRLGDEIELPERRELWVHIRHCKMNGIVKAAVNGTRIDGDADSPVNDTVENKTLKVEMQKSLRAATMEVAVGHLKGQRVSVWDVLSSSYLVEARRRELLEQFGSGALTLSALVAALSAAVEDTEQKAGRVSFRGLRRQVSASQLCSSKIISIETLRDLAKGTKTMKQVTEMDSVKRYLEGTSCIAGVLVPSREDPTKQEKMTIYQAMWKGILRPGTALVLLEAQAATGFVIDPLGNRRLSVEEAVAADVVGGELREKLLSAERAVTGYTDPYTGEPLSLFQAMKRDLIVKDHGIRLLEAQIATGGVVDPVHSHRVPVEVAYQRGYFDEEMNRILSDPSDDTKGFFDPNTHENLTYLQLLRRCVRDPDTGLSMLQLAAPGSPVFQLSEQMRVALQSAPAAGSAALFQGQTVSVWEFLFSSYVTEARRQELLGGYRARTLGLEELGATLSVLVAEATARHGQRECVGAGVPARPTPEEVLGAATMEVRLGPLRGPEVSVWRVLSSEYLRESQRQELLDQFGSGTLALPALTRRLSIIIEETEQGRAGLGPDVEAALRAATMEVAVGQFNGQRVSVWDVLSSSYLVEARRRDLLERFGSGALTMTALVDILTSAVEDTERKAGKVSFRGLRRQVSASQLCSSKIISIETLRDLAEGTKTMKQVTEMDSVKRYLEGTSCIAGVLVPSREDPTKQEKMTIYQAMWKGILRPGTALVLLEAQAATGFVIDPLGNRRLSVEEAVAADVVGGELREKLLSAERAVTGYTDPYTGEPLSLFQAMKRDLIVKDHGIRLLEAQIATGGVVDPVHSHRVPVEVAYQRGYFDEEMNRILSDPSDDTKGFFDPNTHENLTYLQLLRRCVRDPDTGLSMLQLAAPGSPVFQLSEQMRVALQSAPAAGSAALFQGQTVSVWEFLFSSYVTEARRQELLGGYRARTLGLEELGATLSVLVAEATARHGQRECVGAGVPARPTPEEVLGAATMEVRLGPLRGPSVSVWRVLSSEYLRENQRQELLDQFGSGTLALPALTRRLAVIIEETEQGQAGPGPDVEAALRAATMKVTMGQFNGQPVSVWDVLFSSYLDEAGRQDLLERFGSGALTMKALVDILTSAVEDTERKAGKVSFRGLRRQVSALQLCDSKIISIETLRHLAEGTKTIKQVTEMDSVKRYLEGTSCIAGVLVPSREDPTKQEKMTIYQAMWKGILRPGTALVLLEAQAATGFVIDPLGNRRLSVEEAVAAGVVGGELREKLLSAERAVTGYTDPYTGEPLSLFQAMKRDLIVKDHGIRLLEAQIATGGVVDPVHSHRVPVEVAYQRGYFDEEMNRILSDPSDDTKGFFDPNTHENLTYLQLLRRCVRDPDTGLSMLQLAAPGSPVFQLSEQMRVALQSAPAAGSAALFQGQTVSVWEFLFSSYVTEARRQELLGGYRARTLGLEELGATLSVLVAEATARHGQRECVGAGVPARPTPEEVLGAATMEVRLGPLRGPEVSVWRVLSSEYLRESQRQELLDQFGSGTLALPALTRRLSIIIEETEQGRAGLGPDVEAALRAATMEVAVGQFNGQRVSVWDVLSSSYLVEARRRDLLERFGSGALTMTALVDILTSAVEDTERKAGKVSFRGLRRQVSASQLCSSKIISIETLRDLAEGTKTMKQVTEMDSVKRYLEGTSCIAGVLVPSREDPTKQEKMTIYQAMWKGILRPGTALVLLEAQAATGFVIDPLGNRRLSVEEAVAAGVVGGELREKLLSAERAVTGYTDPYTGEPLSLFQAMKRDLIVKDHGIRLLEAQIATGGVVDPVHSHRVPVEVAYQRGYFDEEMNRILSDPSDDTKGFFDPNTHENLTYLQLLRRCVRDPDTGLSMLQLAAPGSPVFQLSEQMRVALQSAPAAGSAALFQGQTVSVWEFLFSSYVTEARRQELLGGYRARTLGLEELGATLSVLVAEARARHGQREGVGLGAAARPTLQEVLGAATMEVRFGPLRGPSVSVWRVLSSEYLRESQRQELLDQFGSGTLALPALTRRLAVIIEETEQGQAGPGPDVEAALRAATMKVTMGQFNGQPVSVWDVLFSSYLDEAGRQDLLERFGSGALTMKALVDILTSAVEDTERKAGKVSFRGLRRQVSALQLCDSKIISIETLRHLAEGTKTIKQVTEMDSVKRYLEGTSCIAGVLVPSREDPTKQEKMTIYQAMWKGILRPGTALVLLEAQAATGFVIDPLGNRRLSVEEAVAAGVVGGELREKLLSAERAVTGYTDPYTGEPLSLFQAMKRDLIVKDHGIRLLEAQIATGGVVDPVHSHRVPVEVAYQRGYFDEEMNRILSDPSDDTKGFFDPNTHENLTYLQLLRRCVRDPDTGLSMLQLAAPGSPVFQLSEQMRVALQSAPAAGSAALFQGQTVSVWEFLFSSYVTEARRQELLGGYRARTLGLEELGATLSVLVAEATARHGQRECVGAGVPARPTPEEVLGAATMEVRLGPLRGPEVSVWRVLSSEYLRESQRQELLDQFGSGTLALPALTRRLSIIIEETEQGRAGPGPDVEAALRAATMEVAVGQFNGQRVSVWDVLSSSYLVEARRRDLLERFGSGALTMTALVDILTSAVEDTERKAGKVSFRGLRRQVSASQLCSSKIISIETLRDLAEGTKTMKQVTEMDSVKRYLEGTSCIAGVLVPSREDPTKQEKMTIYQAMWKGILRPGTALVLLEAQAATGFVIDPLGNRRLSVEEAVAAGVVGGELREKLLSAERAVTGYTDPYTGEPLSLFQAMKRDLIVKDHGIRLLEAQIATGGVVDPVHSHRVPVEVAYQRGYFDEEMNRILSDPSDDTKGFFDPNTHENLTYLQRLRRCVRDPDTGLSMLQLAAPGSPVFQLSEQMRVALQSAPAAGSAALFQGQTVSVWEFLFSSYVTEARRQELLGGYRARTLGLEELGATLSVLVAEATARHGQRECVGAGVPARPTLQEVLGAATMEVRLGPLRGPEVSVWRVLSSEYLRESQRQELLDQFGSGTLALPALTRRLSIIIEETEQGRAGLGPDVEAALRAATMEVAVGQFNGQRVSVWDVLSSSYLVEARRRDLLERFGSGALTMTALVDILTSAVEDTERKAGKVSFRGLRRQVSASQLCSSKIISIETLRDLAEGTKTMKQVTEMDSVKRYLEGTSCIAGVLVPSREDPTKQEKMTIYQAMWKGILRPGTALVLLEAQAATGFVIDPLGNRRLSVEEAVAADVVGGELREKLLSAERAVTGYTDPYTGEPLSLFQAMKRDLIVKDHGIRLLEAQIATGGVVDPVHSHRVPVEVAYQRGYFDEEMNRILSDPSDDTKGFFDPNTHENLTYLQLLRRCVRDPDTGLSMLQLAAPGSPVFQLSEQMRVALQSAPAAGSAALFQGQTVSVWEFLFSSYVTEARRQELLGGYRARTLGLEELGATLSVLVAEATARHGQREGVGLGVAARPTLQEVLGAATMKVRFGPLRGPSVSVWRVLSSEYLRESQRQELLDQFGSGTLALPALTRRLAVIIEETEQGQAGPGPDVEAALRAATMKVTMGQFNGQPVSVWDVLFSSYLDEAGRQDLLERFGSGALTMKALVDILTSAVEDTERKAGKVSFQGLRRQVSALQLCDSKIISIETLRHLAEGTKTIKQVTEMDSVKRYLEGTSCIAGVLVPSREDPTKQEKMTIYQAMWKGILRPGTALVLLEAQAATGFVIDPLGNRRLSVEEAVAADVVGGELREKLLSAERAVTGYTDPYTGEPLSLFQAMKRDLIVKDHGIRLLEAQIATGGVVDPVHSHRVPVEVAYQRGYFDEEMNRILSDPSDDTKGFFDPNTHENLTYLQLMRRCVCHPDTGLLFLSLK</sequence>
<evidence type="ECO:0000256" key="6">
    <source>
        <dbReference type="ARBA" id="ARBA00023054"/>
    </source>
</evidence>
<dbReference type="InParanoid" id="A0A6I8NZX7"/>
<evidence type="ECO:0000256" key="5">
    <source>
        <dbReference type="ARBA" id="ARBA00022949"/>
    </source>
</evidence>
<accession>A0A6I8NZX7</accession>
<comment type="subcellular location">
    <subcellularLocation>
        <location evidence="1">Cell junction</location>
    </subcellularLocation>
</comment>
<dbReference type="GO" id="GO:0070161">
    <property type="term" value="C:anchoring junction"/>
    <property type="evidence" value="ECO:0007669"/>
    <property type="project" value="UniProtKB-SubCell"/>
</dbReference>